<evidence type="ECO:0000256" key="1">
    <source>
        <dbReference type="ARBA" id="ARBA00004370"/>
    </source>
</evidence>
<dbReference type="InterPro" id="IPR020846">
    <property type="entry name" value="MFS_dom"/>
</dbReference>
<dbReference type="GO" id="GO:0022857">
    <property type="term" value="F:transmembrane transporter activity"/>
    <property type="evidence" value="ECO:0007669"/>
    <property type="project" value="InterPro"/>
</dbReference>
<evidence type="ECO:0000256" key="3">
    <source>
        <dbReference type="ARBA" id="ARBA00022989"/>
    </source>
</evidence>
<evidence type="ECO:0000256" key="2">
    <source>
        <dbReference type="ARBA" id="ARBA00022692"/>
    </source>
</evidence>
<dbReference type="InterPro" id="IPR005828">
    <property type="entry name" value="MFS_sugar_transport-like"/>
</dbReference>
<sequence length="395" mass="43182">MSVQSPVIEEPRLFTVSFGLLCLSSFLFFASFNMMVPELPDYLTELGGAEYKGLIISLFTLTALLSRPFSGKLTDTVGRVPIMAFGSLVCFICGFLYPIFHTIAGFLLLRLVHGFSTGFKPTATSAYVADIVPISRLGEAMGLLGMSGTFGSSIGPAIGDWFTITFSRNVMFYSSSGLALMSIAILMGMKETLITRERFQLKHLKISWKDMYEPAVLRPSIVYFLFCFCYGAILTIGPDLSRYLGINNRGLFFTCFTLSSLITRFGAGRISDRHGRESVMKVGVSLMAFSMLLIGLADSPLFLLTGSVVYGIALGICSPTVQAWTIDLAPEDGRGRAVATMYIALEAGIGLGALLSAWLYDNDSSKFGMAFYVMGIITLVGWFYMVKTGKKRLPQ</sequence>
<dbReference type="InterPro" id="IPR052714">
    <property type="entry name" value="MFS_Exporter"/>
</dbReference>
<comment type="caution">
    <text evidence="7">The sequence shown here is derived from an EMBL/GenBank/DDBJ whole genome shotgun (WGS) entry which is preliminary data.</text>
</comment>
<keyword evidence="3 5" id="KW-1133">Transmembrane helix</keyword>
<gene>
    <name evidence="7" type="ORF">QNI16_18040</name>
</gene>
<feature type="transmembrane region" description="Helical" evidence="5">
    <location>
        <begin position="51"/>
        <end position="70"/>
    </location>
</feature>
<dbReference type="PANTHER" id="PTHR23531:SF1">
    <property type="entry name" value="QUINOLENE RESISTANCE PROTEIN NORA"/>
    <property type="match status" value="1"/>
</dbReference>
<feature type="transmembrane region" description="Helical" evidence="5">
    <location>
        <begin position="170"/>
        <end position="194"/>
    </location>
</feature>
<dbReference type="CDD" id="cd17489">
    <property type="entry name" value="MFS_YfcJ_like"/>
    <property type="match status" value="1"/>
</dbReference>
<feature type="transmembrane region" description="Helical" evidence="5">
    <location>
        <begin position="12"/>
        <end position="31"/>
    </location>
</feature>
<feature type="domain" description="Major facilitator superfamily (MFS) profile" evidence="6">
    <location>
        <begin position="17"/>
        <end position="393"/>
    </location>
</feature>
<dbReference type="Pfam" id="PF00083">
    <property type="entry name" value="Sugar_tr"/>
    <property type="match status" value="1"/>
</dbReference>
<dbReference type="EMBL" id="JASJOS010000007">
    <property type="protein sequence ID" value="MDJ1482412.1"/>
    <property type="molecule type" value="Genomic_DNA"/>
</dbReference>
<dbReference type="PROSITE" id="PS50850">
    <property type="entry name" value="MFS"/>
    <property type="match status" value="1"/>
</dbReference>
<evidence type="ECO:0000256" key="5">
    <source>
        <dbReference type="SAM" id="Phobius"/>
    </source>
</evidence>
<dbReference type="Gene3D" id="1.20.1250.20">
    <property type="entry name" value="MFS general substrate transporter like domains"/>
    <property type="match status" value="2"/>
</dbReference>
<dbReference type="InterPro" id="IPR036259">
    <property type="entry name" value="MFS_trans_sf"/>
</dbReference>
<evidence type="ECO:0000259" key="6">
    <source>
        <dbReference type="PROSITE" id="PS50850"/>
    </source>
</evidence>
<feature type="transmembrane region" description="Helical" evidence="5">
    <location>
        <begin position="215"/>
        <end position="237"/>
    </location>
</feature>
<dbReference type="InterPro" id="IPR011701">
    <property type="entry name" value="MFS"/>
</dbReference>
<feature type="transmembrane region" description="Helical" evidence="5">
    <location>
        <begin position="82"/>
        <end position="109"/>
    </location>
</feature>
<feature type="transmembrane region" description="Helical" evidence="5">
    <location>
        <begin position="303"/>
        <end position="326"/>
    </location>
</feature>
<dbReference type="AlphaFoldDB" id="A0AAE3QN42"/>
<keyword evidence="2 5" id="KW-0812">Transmembrane</keyword>
<dbReference type="SUPFAM" id="SSF103473">
    <property type="entry name" value="MFS general substrate transporter"/>
    <property type="match status" value="1"/>
</dbReference>
<feature type="transmembrane region" description="Helical" evidence="5">
    <location>
        <begin position="338"/>
        <end position="360"/>
    </location>
</feature>
<dbReference type="RefSeq" id="WP_313981498.1">
    <property type="nucleotide sequence ID" value="NZ_JASJOS010000007.1"/>
</dbReference>
<evidence type="ECO:0000313" key="8">
    <source>
        <dbReference type="Proteomes" id="UP001241110"/>
    </source>
</evidence>
<evidence type="ECO:0000256" key="4">
    <source>
        <dbReference type="ARBA" id="ARBA00023136"/>
    </source>
</evidence>
<dbReference type="Pfam" id="PF07690">
    <property type="entry name" value="MFS_1"/>
    <property type="match status" value="1"/>
</dbReference>
<feature type="transmembrane region" description="Helical" evidence="5">
    <location>
        <begin position="279"/>
        <end position="297"/>
    </location>
</feature>
<dbReference type="Proteomes" id="UP001241110">
    <property type="component" value="Unassembled WGS sequence"/>
</dbReference>
<dbReference type="GO" id="GO:0016020">
    <property type="term" value="C:membrane"/>
    <property type="evidence" value="ECO:0007669"/>
    <property type="project" value="UniProtKB-SubCell"/>
</dbReference>
<keyword evidence="4 5" id="KW-0472">Membrane</keyword>
<evidence type="ECO:0000313" key="7">
    <source>
        <dbReference type="EMBL" id="MDJ1482412.1"/>
    </source>
</evidence>
<organism evidence="7 8">
    <name type="scientific">Xanthocytophaga flava</name>
    <dbReference type="NCBI Taxonomy" id="3048013"/>
    <lineage>
        <taxon>Bacteria</taxon>
        <taxon>Pseudomonadati</taxon>
        <taxon>Bacteroidota</taxon>
        <taxon>Cytophagia</taxon>
        <taxon>Cytophagales</taxon>
        <taxon>Rhodocytophagaceae</taxon>
        <taxon>Xanthocytophaga</taxon>
    </lineage>
</organism>
<feature type="transmembrane region" description="Helical" evidence="5">
    <location>
        <begin position="249"/>
        <end position="267"/>
    </location>
</feature>
<protein>
    <submittedName>
        <fullName evidence="7">MFS transporter</fullName>
    </submittedName>
</protein>
<comment type="subcellular location">
    <subcellularLocation>
        <location evidence="1">Membrane</location>
    </subcellularLocation>
</comment>
<proteinExistence type="predicted"/>
<accession>A0AAE3QN42</accession>
<reference evidence="7" key="1">
    <citation type="submission" date="2023-05" db="EMBL/GenBank/DDBJ databases">
        <authorList>
            <person name="Zhang X."/>
        </authorList>
    </citation>
    <scope>NUCLEOTIDE SEQUENCE</scope>
    <source>
        <strain evidence="7">YF14B1</strain>
    </source>
</reference>
<feature type="transmembrane region" description="Helical" evidence="5">
    <location>
        <begin position="366"/>
        <end position="386"/>
    </location>
</feature>
<name>A0AAE3QN42_9BACT</name>
<dbReference type="PANTHER" id="PTHR23531">
    <property type="entry name" value="QUINOLENE RESISTANCE PROTEIN NORA"/>
    <property type="match status" value="1"/>
</dbReference>